<comment type="caution">
    <text evidence="2">The sequence shown here is derived from an EMBL/GenBank/DDBJ whole genome shotgun (WGS) entry which is preliminary data.</text>
</comment>
<proteinExistence type="predicted"/>
<accession>A0A543BA58</accession>
<evidence type="ECO:0000313" key="2">
    <source>
        <dbReference type="EMBL" id="TQL81672.1"/>
    </source>
</evidence>
<feature type="transmembrane region" description="Helical" evidence="1">
    <location>
        <begin position="71"/>
        <end position="90"/>
    </location>
</feature>
<feature type="transmembrane region" description="Helical" evidence="1">
    <location>
        <begin position="30"/>
        <end position="50"/>
    </location>
</feature>
<dbReference type="Pfam" id="PF11139">
    <property type="entry name" value="SfLAP"/>
    <property type="match status" value="1"/>
</dbReference>
<dbReference type="EMBL" id="VFOX01000002">
    <property type="protein sequence ID" value="TQL81672.1"/>
    <property type="molecule type" value="Genomic_DNA"/>
</dbReference>
<organism evidence="2 3">
    <name type="scientific">Microbacterium saperdae</name>
    <dbReference type="NCBI Taxonomy" id="69368"/>
    <lineage>
        <taxon>Bacteria</taxon>
        <taxon>Bacillati</taxon>
        <taxon>Actinomycetota</taxon>
        <taxon>Actinomycetes</taxon>
        <taxon>Micrococcales</taxon>
        <taxon>Microbacteriaceae</taxon>
        <taxon>Microbacterium</taxon>
    </lineage>
</organism>
<protein>
    <submittedName>
        <fullName evidence="2">Sap-like sulfolipid-1-addressing protein</fullName>
    </submittedName>
</protein>
<sequence length="93" mass="9726">MNPMNIALVAAAAISLVVSGLRPFPLVLIVCGFLVAAALPVAAPVLTVLIRGDKAEPMLRGLKQWMLHHNGYLSAAVLFIVGVLQVVKAIQGS</sequence>
<evidence type="ECO:0000313" key="3">
    <source>
        <dbReference type="Proteomes" id="UP000317209"/>
    </source>
</evidence>
<keyword evidence="1" id="KW-0812">Transmembrane</keyword>
<evidence type="ECO:0000256" key="1">
    <source>
        <dbReference type="SAM" id="Phobius"/>
    </source>
</evidence>
<dbReference type="InterPro" id="IPR021315">
    <property type="entry name" value="Gap/Sap"/>
</dbReference>
<name>A0A543BA58_9MICO</name>
<dbReference type="Proteomes" id="UP000317209">
    <property type="component" value="Unassembled WGS sequence"/>
</dbReference>
<keyword evidence="1" id="KW-0472">Membrane</keyword>
<keyword evidence="3" id="KW-1185">Reference proteome</keyword>
<keyword evidence="1" id="KW-1133">Transmembrane helix</keyword>
<dbReference type="AlphaFoldDB" id="A0A543BA58"/>
<reference evidence="2 3" key="1">
    <citation type="submission" date="2019-06" db="EMBL/GenBank/DDBJ databases">
        <title>Sequencing the genomes of 1000 actinobacteria strains.</title>
        <authorList>
            <person name="Klenk H.-P."/>
        </authorList>
    </citation>
    <scope>NUCLEOTIDE SEQUENCE [LARGE SCALE GENOMIC DNA]</scope>
    <source>
        <strain evidence="2 3">DSM 20169</strain>
    </source>
</reference>
<gene>
    <name evidence="2" type="ORF">FB560_3146</name>
</gene>